<dbReference type="InterPro" id="IPR007110">
    <property type="entry name" value="Ig-like_dom"/>
</dbReference>
<evidence type="ECO:0000256" key="2">
    <source>
        <dbReference type="ARBA" id="ARBA00023130"/>
    </source>
</evidence>
<dbReference type="Gene3D" id="2.60.40.10">
    <property type="entry name" value="Immunoglobulins"/>
    <property type="match status" value="1"/>
</dbReference>
<evidence type="ECO:0000256" key="3">
    <source>
        <dbReference type="ARBA" id="ARBA00043265"/>
    </source>
</evidence>
<dbReference type="InterPro" id="IPR003599">
    <property type="entry name" value="Ig_sub"/>
</dbReference>
<dbReference type="InterPro" id="IPR050199">
    <property type="entry name" value="IgHV"/>
</dbReference>
<dbReference type="InterPro" id="IPR013106">
    <property type="entry name" value="Ig_V-set"/>
</dbReference>
<evidence type="ECO:0000256" key="1">
    <source>
        <dbReference type="ARBA" id="ARBA00022859"/>
    </source>
</evidence>
<dbReference type="AlphaFoldDB" id="A0A8D2LFK6"/>
<feature type="domain" description="Ig-like" evidence="4">
    <location>
        <begin position="10"/>
        <end position="133"/>
    </location>
</feature>
<dbReference type="Ensembl" id="ENSVKKT00000022130.1">
    <property type="protein sequence ID" value="ENSVKKP00000021590.1"/>
    <property type="gene ID" value="ENSVKKG00000014426.1"/>
</dbReference>
<reference evidence="5" key="2">
    <citation type="submission" date="2025-09" db="UniProtKB">
        <authorList>
            <consortium name="Ensembl"/>
        </authorList>
    </citation>
    <scope>IDENTIFICATION</scope>
</reference>
<keyword evidence="1" id="KW-0391">Immunity</keyword>
<dbReference type="FunFam" id="2.60.40.10:FF:002198">
    <property type="entry name" value="Immunoglobulin heavy variable 5-2"/>
    <property type="match status" value="1"/>
</dbReference>
<dbReference type="SMART" id="SM00406">
    <property type="entry name" value="IGv"/>
    <property type="match status" value="1"/>
</dbReference>
<organism evidence="5 6">
    <name type="scientific">Varanus komodoensis</name>
    <name type="common">Komodo dragon</name>
    <dbReference type="NCBI Taxonomy" id="61221"/>
    <lineage>
        <taxon>Eukaryota</taxon>
        <taxon>Metazoa</taxon>
        <taxon>Chordata</taxon>
        <taxon>Craniata</taxon>
        <taxon>Vertebrata</taxon>
        <taxon>Euteleostomi</taxon>
        <taxon>Lepidosauria</taxon>
        <taxon>Squamata</taxon>
        <taxon>Bifurcata</taxon>
        <taxon>Unidentata</taxon>
        <taxon>Episquamata</taxon>
        <taxon>Toxicofera</taxon>
        <taxon>Anguimorpha</taxon>
        <taxon>Paleoanguimorpha</taxon>
        <taxon>Varanoidea</taxon>
        <taxon>Varanidae</taxon>
        <taxon>Varanus</taxon>
    </lineage>
</organism>
<protein>
    <recommendedName>
        <fullName evidence="4">Ig-like domain-containing protein</fullName>
    </recommendedName>
</protein>
<keyword evidence="6" id="KW-1185">Reference proteome</keyword>
<dbReference type="Pfam" id="PF07686">
    <property type="entry name" value="V-set"/>
    <property type="match status" value="1"/>
</dbReference>
<dbReference type="OMA" id="TETCACW"/>
<dbReference type="InterPro" id="IPR013783">
    <property type="entry name" value="Ig-like_fold"/>
</dbReference>
<dbReference type="SMART" id="SM00409">
    <property type="entry name" value="IG"/>
    <property type="match status" value="1"/>
</dbReference>
<sequence length="147" mass="16154">MHCSDPLQNPFLAGVQSQVQLEESGWDVKRPGESLCLSCQTSGFTFSSYHMSWVPQAPGKGLEWISAASNKAWSWRICYSWDSVKGHFTISRDNPSNMLSLQMNNLKAEDTAMYYCARDTVGGSDSEARQKPSLLLAALWAAAAAAN</sequence>
<accession>A0A8D2LFK6</accession>
<evidence type="ECO:0000259" key="4">
    <source>
        <dbReference type="PROSITE" id="PS50835"/>
    </source>
</evidence>
<keyword evidence="2" id="KW-1064">Adaptive immunity</keyword>
<evidence type="ECO:0000313" key="6">
    <source>
        <dbReference type="Proteomes" id="UP000694545"/>
    </source>
</evidence>
<dbReference type="PANTHER" id="PTHR23266">
    <property type="entry name" value="IMMUNOGLOBULIN HEAVY CHAIN"/>
    <property type="match status" value="1"/>
</dbReference>
<dbReference type="GO" id="GO:0005576">
    <property type="term" value="C:extracellular region"/>
    <property type="evidence" value="ECO:0007669"/>
    <property type="project" value="UniProtKB-ARBA"/>
</dbReference>
<keyword evidence="3" id="KW-1280">Immunoglobulin</keyword>
<dbReference type="PROSITE" id="PS50835">
    <property type="entry name" value="IG_LIKE"/>
    <property type="match status" value="1"/>
</dbReference>
<dbReference type="SUPFAM" id="SSF48726">
    <property type="entry name" value="Immunoglobulin"/>
    <property type="match status" value="1"/>
</dbReference>
<dbReference type="GO" id="GO:0019814">
    <property type="term" value="C:immunoglobulin complex"/>
    <property type="evidence" value="ECO:0007669"/>
    <property type="project" value="UniProtKB-KW"/>
</dbReference>
<evidence type="ECO:0000313" key="5">
    <source>
        <dbReference type="Ensembl" id="ENSVKKP00000021590.1"/>
    </source>
</evidence>
<dbReference type="Proteomes" id="UP000694545">
    <property type="component" value="Unplaced"/>
</dbReference>
<dbReference type="InterPro" id="IPR036179">
    <property type="entry name" value="Ig-like_dom_sf"/>
</dbReference>
<reference evidence="5" key="1">
    <citation type="submission" date="2025-08" db="UniProtKB">
        <authorList>
            <consortium name="Ensembl"/>
        </authorList>
    </citation>
    <scope>IDENTIFICATION</scope>
</reference>
<name>A0A8D2LFK6_VARKO</name>
<proteinExistence type="predicted"/>
<dbReference type="GO" id="GO:0002250">
    <property type="term" value="P:adaptive immune response"/>
    <property type="evidence" value="ECO:0007669"/>
    <property type="project" value="UniProtKB-KW"/>
</dbReference>